<sequence>MSPERSTPVNPGEDAPLATKPISGGAYRPPSPFSPFGDGNIHSHTQGQYWTTSPLNEPPPTTHSTDSPLHFSPVSDQAPLGDTTKQPEPAPSTSTRNFLDPDTLSSGSLREQLLLVNQKINDVQRTLKTKDEHAEGPLHGSSFIHEIQDAHIPSHFRLPMLEAYDGSSDPTKHVIAFYAQMTLWLPPSSIHSFNQLAREFEGNFLSSARPKSTVTSLLGMRQKEEEHLGQYLAHFTDGVRAIPDAHPSLIIQAFMIGIRPSYLFWSLVERPPITVPEILQRANQYITVETMVAEKHEDHKHPQGEPSRGPPFGLSRRRVERDEQAMPRPPNVLLNSTQMEIFLQIREKGLLKTPNLLRSRAED</sequence>
<evidence type="ECO:0000313" key="3">
    <source>
        <dbReference type="EMBL" id="RRT66608.1"/>
    </source>
</evidence>
<dbReference type="EMBL" id="AMZH03005364">
    <property type="protein sequence ID" value="RRT66608.1"/>
    <property type="molecule type" value="Genomic_DNA"/>
</dbReference>
<evidence type="ECO:0000313" key="4">
    <source>
        <dbReference type="Proteomes" id="UP000287651"/>
    </source>
</evidence>
<feature type="region of interest" description="Disordered" evidence="1">
    <location>
        <begin position="295"/>
        <end position="314"/>
    </location>
</feature>
<evidence type="ECO:0000256" key="1">
    <source>
        <dbReference type="SAM" id="MobiDB-lite"/>
    </source>
</evidence>
<protein>
    <recommendedName>
        <fullName evidence="2">Retrotransposon gag domain-containing protein</fullName>
    </recommendedName>
</protein>
<dbReference type="AlphaFoldDB" id="A0A426ZRP6"/>
<feature type="region of interest" description="Disordered" evidence="1">
    <location>
        <begin position="1"/>
        <end position="104"/>
    </location>
</feature>
<evidence type="ECO:0000259" key="2">
    <source>
        <dbReference type="Pfam" id="PF03732"/>
    </source>
</evidence>
<reference evidence="3 4" key="1">
    <citation type="journal article" date="2014" name="Agronomy (Basel)">
        <title>A Draft Genome Sequence for Ensete ventricosum, the Drought-Tolerant Tree Against Hunger.</title>
        <authorList>
            <person name="Harrison J."/>
            <person name="Moore K.A."/>
            <person name="Paszkiewicz K."/>
            <person name="Jones T."/>
            <person name="Grant M."/>
            <person name="Ambacheew D."/>
            <person name="Muzemil S."/>
            <person name="Studholme D.J."/>
        </authorList>
    </citation>
    <scope>NUCLEOTIDE SEQUENCE [LARGE SCALE GENOMIC DNA]</scope>
</reference>
<feature type="compositionally biased region" description="Polar residues" evidence="1">
    <location>
        <begin position="83"/>
        <end position="104"/>
    </location>
</feature>
<feature type="domain" description="Retrotransposon gag" evidence="2">
    <location>
        <begin position="184"/>
        <end position="260"/>
    </location>
</feature>
<feature type="compositionally biased region" description="Polar residues" evidence="1">
    <location>
        <begin position="42"/>
        <end position="55"/>
    </location>
</feature>
<dbReference type="PANTHER" id="PTHR33223">
    <property type="entry name" value="CCHC-TYPE DOMAIN-CONTAINING PROTEIN"/>
    <property type="match status" value="1"/>
</dbReference>
<proteinExistence type="predicted"/>
<accession>A0A426ZRP6</accession>
<dbReference type="PANTHER" id="PTHR33223:SF10">
    <property type="entry name" value="AMINOTRANSFERASE-LIKE PLANT MOBILE DOMAIN-CONTAINING PROTEIN"/>
    <property type="match status" value="1"/>
</dbReference>
<dbReference type="Proteomes" id="UP000287651">
    <property type="component" value="Unassembled WGS sequence"/>
</dbReference>
<comment type="caution">
    <text evidence="3">The sequence shown here is derived from an EMBL/GenBank/DDBJ whole genome shotgun (WGS) entry which is preliminary data.</text>
</comment>
<organism evidence="3 4">
    <name type="scientific">Ensete ventricosum</name>
    <name type="common">Abyssinian banana</name>
    <name type="synonym">Musa ensete</name>
    <dbReference type="NCBI Taxonomy" id="4639"/>
    <lineage>
        <taxon>Eukaryota</taxon>
        <taxon>Viridiplantae</taxon>
        <taxon>Streptophyta</taxon>
        <taxon>Embryophyta</taxon>
        <taxon>Tracheophyta</taxon>
        <taxon>Spermatophyta</taxon>
        <taxon>Magnoliopsida</taxon>
        <taxon>Liliopsida</taxon>
        <taxon>Zingiberales</taxon>
        <taxon>Musaceae</taxon>
        <taxon>Ensete</taxon>
    </lineage>
</organism>
<name>A0A426ZRP6_ENSVE</name>
<dbReference type="InterPro" id="IPR005162">
    <property type="entry name" value="Retrotrans_gag_dom"/>
</dbReference>
<dbReference type="Pfam" id="PF03732">
    <property type="entry name" value="Retrotrans_gag"/>
    <property type="match status" value="1"/>
</dbReference>
<gene>
    <name evidence="3" type="ORF">B296_00009514</name>
</gene>